<dbReference type="InterPro" id="IPR000565">
    <property type="entry name" value="Topo_IIA_B"/>
</dbReference>
<keyword evidence="12" id="KW-0614">Plasmid</keyword>
<feature type="site" description="Interaction with DNA" evidence="10">
    <location>
        <position position="466"/>
    </location>
</feature>
<keyword evidence="3 10" id="KW-0479">Metal-binding</keyword>
<sequence>MSSKNHNYDASNITYLEGLEHVRKRPGMYIGSTSKSGLHHMVWEIVDNSVDECMAGFADKIFITITENNQIIVEDNGRGIPVGTHEKFGISALEVVLTKLNAGGKFESNAYKVSGGLHGVGASVVNALSKSLKAWIKRDGNIYYAEFANGGKVVKHTEIIGQYHGSETGTKIQFEPDYTIMEKLPFDKELIADHAKQIAYLNKGLFVSLKDHRDNSYQEYQYHNGIVDYINELNKGYVHLTNVLYASGEYSYKHEITGNDVLIGVEVASQYLTDLYRPNLITYTNNISTHEGGTHLSGFYDAIMRLINNYAIDKGYIKNENEKFTRDDLVEGLVAVISIKHPEPQFEGQTKGKLGSKDARKAVNDVYSEVLERFLNENPDVAKKIIEKAISARRSRIASNAARDNERKKLPFESGSMPGKLAPCSSKNAEICELFIVEGQSAGGSAKMGRDKVFQAILPLKGKILNTERAKRDRIFMNEEIMSLINAIGAGIDDSFNINKLRYHKIIIMTDADVDGAHIRTLLLTFFYRYFRPLIEYGFIYIAQPPLYKIQQNKTILYAFNEKEKEEHIASLNPNIKFTIQRYKGLGEMDAQQLKETTMMPEKRKMLQVQIEDAYRADRIFETLMGENVEPRKEFISINAKYVKNIDL</sequence>
<evidence type="ECO:0000256" key="2">
    <source>
        <dbReference type="ARBA" id="ARBA00010708"/>
    </source>
</evidence>
<dbReference type="InterPro" id="IPR036890">
    <property type="entry name" value="HATPase_C_sf"/>
</dbReference>
<keyword evidence="10" id="KW-0963">Cytoplasm</keyword>
<dbReference type="GO" id="GO:0006261">
    <property type="term" value="P:DNA-templated DNA replication"/>
    <property type="evidence" value="ECO:0007669"/>
    <property type="project" value="UniProtKB-UniRule"/>
</dbReference>
<evidence type="ECO:0000256" key="7">
    <source>
        <dbReference type="ARBA" id="ARBA00023029"/>
    </source>
</evidence>
<comment type="catalytic activity">
    <reaction evidence="1 10">
        <text>ATP-dependent breakage, passage and rejoining of double-stranded DNA.</text>
        <dbReference type="EC" id="5.6.2.2"/>
    </reaction>
</comment>
<evidence type="ECO:0000256" key="1">
    <source>
        <dbReference type="ARBA" id="ARBA00000185"/>
    </source>
</evidence>
<dbReference type="Gene3D" id="3.40.50.670">
    <property type="match status" value="1"/>
</dbReference>
<accession>A0A449AJ59</accession>
<dbReference type="NCBIfam" id="NF004189">
    <property type="entry name" value="PRK05644.1"/>
    <property type="match status" value="1"/>
</dbReference>
<dbReference type="PANTHER" id="PTHR45866">
    <property type="entry name" value="DNA GYRASE/TOPOISOMERASE SUBUNIT B"/>
    <property type="match status" value="1"/>
</dbReference>
<comment type="similarity">
    <text evidence="2 10">Belongs to the type II topoisomerase GyrB family.</text>
</comment>
<dbReference type="InterPro" id="IPR011557">
    <property type="entry name" value="GyrB"/>
</dbReference>
<keyword evidence="4 10" id="KW-0547">Nucleotide-binding</keyword>
<evidence type="ECO:0000313" key="15">
    <source>
        <dbReference type="Proteomes" id="UP001327314"/>
    </source>
</evidence>
<dbReference type="FunFam" id="3.30.565.10:FF:000002">
    <property type="entry name" value="DNA gyrase subunit B"/>
    <property type="match status" value="1"/>
</dbReference>
<dbReference type="SUPFAM" id="SSF55874">
    <property type="entry name" value="ATPase domain of HSP90 chaperone/DNA topoisomerase II/histidine kinase"/>
    <property type="match status" value="1"/>
</dbReference>
<dbReference type="PROSITE" id="PS50880">
    <property type="entry name" value="TOPRIM"/>
    <property type="match status" value="1"/>
</dbReference>
<dbReference type="Proteomes" id="UP001327314">
    <property type="component" value="Chromosome"/>
</dbReference>
<evidence type="ECO:0000313" key="13">
    <source>
        <dbReference type="EMBL" id="WQQ19852.1"/>
    </source>
</evidence>
<reference evidence="12 14" key="1">
    <citation type="submission" date="2019-01" db="EMBL/GenBank/DDBJ databases">
        <authorList>
            <consortium name="Pathogen Informatics"/>
        </authorList>
    </citation>
    <scope>NUCLEOTIDE SEQUENCE [LARGE SCALE GENOMIC DNA]</scope>
    <source>
        <strain evidence="12 14">NCTC10142</strain>
        <plasmid evidence="14">13</plasmid>
    </source>
</reference>
<dbReference type="EMBL" id="LR214986">
    <property type="protein sequence ID" value="VEU64976.1"/>
    <property type="molecule type" value="Genomic_DNA"/>
</dbReference>
<dbReference type="InterPro" id="IPR013759">
    <property type="entry name" value="Topo_IIA_B_C"/>
</dbReference>
<feature type="site" description="Interaction with DNA" evidence="10">
    <location>
        <position position="463"/>
    </location>
</feature>
<evidence type="ECO:0000313" key="12">
    <source>
        <dbReference type="EMBL" id="VEU64976.1"/>
    </source>
</evidence>
<dbReference type="GO" id="GO:0034335">
    <property type="term" value="F:DNA negative supercoiling activity"/>
    <property type="evidence" value="ECO:0007669"/>
    <property type="project" value="UniProtKB-ARBA"/>
</dbReference>
<gene>
    <name evidence="12" type="primary">gyrB_2</name>
    <name evidence="10" type="synonym">gyrB</name>
    <name evidence="12" type="ORF">NCTC10142_00744</name>
    <name evidence="13" type="ORF">RRG46_03315</name>
</gene>
<comment type="subcellular location">
    <subcellularLocation>
        <location evidence="10">Cytoplasm</location>
    </subcellularLocation>
</comment>
<dbReference type="InterPro" id="IPR001241">
    <property type="entry name" value="Topo_IIA"/>
</dbReference>
<dbReference type="GO" id="GO:0005694">
    <property type="term" value="C:chromosome"/>
    <property type="evidence" value="ECO:0007669"/>
    <property type="project" value="InterPro"/>
</dbReference>
<dbReference type="PRINTS" id="PR00418">
    <property type="entry name" value="TPI2FAMILY"/>
</dbReference>
<feature type="binding site" evidence="10">
    <location>
        <position position="511"/>
    </location>
    <ligand>
        <name>Mg(2+)</name>
        <dbReference type="ChEBI" id="CHEBI:18420"/>
        <label>1</label>
        <note>catalytic</note>
    </ligand>
</feature>
<dbReference type="InterPro" id="IPR014721">
    <property type="entry name" value="Ribsml_uS5_D2-typ_fold_subgr"/>
</dbReference>
<dbReference type="GO" id="GO:0006265">
    <property type="term" value="P:DNA topological change"/>
    <property type="evidence" value="ECO:0007669"/>
    <property type="project" value="UniProtKB-UniRule"/>
</dbReference>
<comment type="miscellaneous">
    <text evidence="10">Few gyrases are as efficient as E.coli at forming negative supercoils. Not all organisms have 2 type II topoisomerases; in organisms with a single type II topoisomerase this enzyme also has to decatenate newly replicated chromosomes.</text>
</comment>
<dbReference type="AlphaFoldDB" id="A0A449AJ59"/>
<dbReference type="GO" id="GO:0005737">
    <property type="term" value="C:cytoplasm"/>
    <property type="evidence" value="ECO:0007669"/>
    <property type="project" value="UniProtKB-SubCell"/>
</dbReference>
<dbReference type="PRINTS" id="PR01159">
    <property type="entry name" value="DNAGYRASEB"/>
</dbReference>
<dbReference type="FunFam" id="3.40.50.670:FF:000002">
    <property type="entry name" value="DNA gyrase subunit B"/>
    <property type="match status" value="1"/>
</dbReference>
<dbReference type="InterPro" id="IPR002288">
    <property type="entry name" value="DNA_gyrase_B_C"/>
</dbReference>
<keyword evidence="9 10" id="KW-0413">Isomerase</keyword>
<proteinExistence type="inferred from homology"/>
<feature type="binding site" evidence="10">
    <location>
        <position position="511"/>
    </location>
    <ligand>
        <name>Mg(2+)</name>
        <dbReference type="ChEBI" id="CHEBI:18420"/>
        <label>2</label>
    </ligand>
</feature>
<dbReference type="CDD" id="cd03366">
    <property type="entry name" value="TOPRIM_TopoIIA_GyrB"/>
    <property type="match status" value="1"/>
</dbReference>
<dbReference type="EC" id="5.6.2.2" evidence="10"/>
<evidence type="ECO:0000256" key="3">
    <source>
        <dbReference type="ARBA" id="ARBA00022723"/>
    </source>
</evidence>
<comment type="subunit">
    <text evidence="10">Heterotetramer, composed of two GyrA and two GyrB chains. In the heterotetramer, GyrA contains the active site tyrosine that forms a transient covalent intermediate with DNA, while GyrB binds cofactors and catalyzes ATP hydrolysis.</text>
</comment>
<dbReference type="CDD" id="cd00822">
    <property type="entry name" value="TopoII_Trans_DNA_gyrase"/>
    <property type="match status" value="1"/>
</dbReference>
<evidence type="ECO:0000256" key="9">
    <source>
        <dbReference type="ARBA" id="ARBA00023235"/>
    </source>
</evidence>
<dbReference type="GO" id="GO:0046872">
    <property type="term" value="F:metal ion binding"/>
    <property type="evidence" value="ECO:0007669"/>
    <property type="project" value="UniProtKB-KW"/>
</dbReference>
<evidence type="ECO:0000313" key="14">
    <source>
        <dbReference type="Proteomes" id="UP000289506"/>
    </source>
</evidence>
<feature type="domain" description="Toprim" evidence="11">
    <location>
        <begin position="432"/>
        <end position="546"/>
    </location>
</feature>
<keyword evidence="6 10" id="KW-0460">Magnesium</keyword>
<dbReference type="CDD" id="cd16928">
    <property type="entry name" value="HATPase_GyrB-like"/>
    <property type="match status" value="1"/>
</dbReference>
<dbReference type="EMBL" id="CP141046">
    <property type="protein sequence ID" value="WQQ19852.1"/>
    <property type="molecule type" value="Genomic_DNA"/>
</dbReference>
<dbReference type="SMART" id="SM00433">
    <property type="entry name" value="TOP2c"/>
    <property type="match status" value="1"/>
</dbReference>
<dbReference type="Gene3D" id="3.30.230.10">
    <property type="match status" value="1"/>
</dbReference>
<dbReference type="Pfam" id="PF01751">
    <property type="entry name" value="Toprim"/>
    <property type="match status" value="1"/>
</dbReference>
<name>A0A449AJ59_9BACT</name>
<evidence type="ECO:0000256" key="4">
    <source>
        <dbReference type="ARBA" id="ARBA00022741"/>
    </source>
</evidence>
<dbReference type="Gene3D" id="3.30.565.10">
    <property type="entry name" value="Histidine kinase-like ATPase, C-terminal domain"/>
    <property type="match status" value="1"/>
</dbReference>
<feature type="binding site" evidence="10">
    <location>
        <position position="438"/>
    </location>
    <ligand>
        <name>Mg(2+)</name>
        <dbReference type="ChEBI" id="CHEBI:18420"/>
        <label>1</label>
        <note>catalytic</note>
    </ligand>
</feature>
<geneLocation type="plasmid" evidence="12 14">
    <name>13</name>
</geneLocation>
<evidence type="ECO:0000256" key="8">
    <source>
        <dbReference type="ARBA" id="ARBA00023125"/>
    </source>
</evidence>
<organism evidence="12 14">
    <name type="scientific">Mycoplasmopsis cynos</name>
    <dbReference type="NCBI Taxonomy" id="171284"/>
    <lineage>
        <taxon>Bacteria</taxon>
        <taxon>Bacillati</taxon>
        <taxon>Mycoplasmatota</taxon>
        <taxon>Mycoplasmoidales</taxon>
        <taxon>Metamycoplasmataceae</taxon>
        <taxon>Mycoplasmopsis</taxon>
    </lineage>
</organism>
<dbReference type="SUPFAM" id="SSF54211">
    <property type="entry name" value="Ribosomal protein S5 domain 2-like"/>
    <property type="match status" value="1"/>
</dbReference>
<dbReference type="GO" id="GO:0005524">
    <property type="term" value="F:ATP binding"/>
    <property type="evidence" value="ECO:0007669"/>
    <property type="project" value="UniProtKB-UniRule"/>
</dbReference>
<comment type="cofactor">
    <cofactor evidence="10">
        <name>Mg(2+)</name>
        <dbReference type="ChEBI" id="CHEBI:18420"/>
    </cofactor>
    <cofactor evidence="10">
        <name>Mn(2+)</name>
        <dbReference type="ChEBI" id="CHEBI:29035"/>
    </cofactor>
    <cofactor evidence="10">
        <name>Ca(2+)</name>
        <dbReference type="ChEBI" id="CHEBI:29108"/>
    </cofactor>
    <text evidence="10">Binds two Mg(2+) per subunit. The magnesium ions form salt bridges with both the protein and the DNA. Can also accept other divalent metal cations, such as Mn(2+) or Ca(2+).</text>
</comment>
<dbReference type="Proteomes" id="UP000289506">
    <property type="component" value="Plasmid 13"/>
</dbReference>
<feature type="binding site" evidence="10">
    <location>
        <position position="513"/>
    </location>
    <ligand>
        <name>Mg(2+)</name>
        <dbReference type="ChEBI" id="CHEBI:18420"/>
        <label>2</label>
    </ligand>
</feature>
<dbReference type="HAMAP" id="MF_01898">
    <property type="entry name" value="GyrB"/>
    <property type="match status" value="1"/>
</dbReference>
<keyword evidence="7 10" id="KW-0799">Topoisomerase</keyword>
<dbReference type="Pfam" id="PF02518">
    <property type="entry name" value="HATPase_c"/>
    <property type="match status" value="1"/>
</dbReference>
<dbReference type="SMART" id="SM00387">
    <property type="entry name" value="HATPase_c"/>
    <property type="match status" value="1"/>
</dbReference>
<dbReference type="GO" id="GO:0003677">
    <property type="term" value="F:DNA binding"/>
    <property type="evidence" value="ECO:0007669"/>
    <property type="project" value="UniProtKB-KW"/>
</dbReference>
<dbReference type="InterPro" id="IPR003594">
    <property type="entry name" value="HATPase_dom"/>
</dbReference>
<dbReference type="InterPro" id="IPR006171">
    <property type="entry name" value="TOPRIM_dom"/>
</dbReference>
<evidence type="ECO:0000256" key="10">
    <source>
        <dbReference type="HAMAP-Rule" id="MF_01898"/>
    </source>
</evidence>
<protein>
    <recommendedName>
        <fullName evidence="10">DNA gyrase subunit B</fullName>
        <ecNumber evidence="10">5.6.2.2</ecNumber>
    </recommendedName>
</protein>
<dbReference type="SUPFAM" id="SSF56719">
    <property type="entry name" value="Type II DNA topoisomerase"/>
    <property type="match status" value="1"/>
</dbReference>
<evidence type="ECO:0000259" key="11">
    <source>
        <dbReference type="PROSITE" id="PS50880"/>
    </source>
</evidence>
<dbReference type="PANTHER" id="PTHR45866:SF1">
    <property type="entry name" value="DNA GYRASE SUBUNIT B, MITOCHONDRIAL"/>
    <property type="match status" value="1"/>
</dbReference>
<evidence type="ECO:0000256" key="6">
    <source>
        <dbReference type="ARBA" id="ARBA00022842"/>
    </source>
</evidence>
<dbReference type="Pfam" id="PF00204">
    <property type="entry name" value="DNA_gyraseB"/>
    <property type="match status" value="1"/>
</dbReference>
<dbReference type="InterPro" id="IPR020568">
    <property type="entry name" value="Ribosomal_Su5_D2-typ_SF"/>
</dbReference>
<reference evidence="13 15" key="2">
    <citation type="submission" date="2023-12" db="EMBL/GenBank/DDBJ databases">
        <title>Hybrid Genome Assemblies of Mycoplasma cynos and Mycoplasma felis isolated from Dogs and Cats with Infectious Respiratory Disease.</title>
        <authorList>
            <person name="Framst I."/>
            <person name="Cai H."/>
            <person name="Ramesh P."/>
            <person name="Maboni G."/>
        </authorList>
    </citation>
    <scope>NUCLEOTIDE SEQUENCE [LARGE SCALE GENOMIC DNA]</scope>
    <source>
        <strain evidence="13 15">30510</strain>
    </source>
</reference>
<keyword evidence="8" id="KW-0238">DNA-binding</keyword>
<dbReference type="InterPro" id="IPR013506">
    <property type="entry name" value="Topo_IIA_bsu_dom2"/>
</dbReference>
<dbReference type="InterPro" id="IPR034160">
    <property type="entry name" value="TOPRIM_GyrB"/>
</dbReference>
<evidence type="ECO:0000256" key="5">
    <source>
        <dbReference type="ARBA" id="ARBA00022840"/>
    </source>
</evidence>
<comment type="function">
    <text evidence="10">A type II topoisomerase that negatively supercoils closed circular double-stranded (ds) DNA in an ATP-dependent manner to modulate DNA topology and maintain chromosomes in an underwound state. Negative supercoiling favors strand separation, and DNA replication, transcription, recombination and repair, all of which involve strand separation. Also able to catalyze the interconversion of other topological isomers of dsDNA rings, including catenanes and knotted rings. Type II topoisomerases break and join 2 DNA strands simultaneously in an ATP-dependent manner.</text>
</comment>
<dbReference type="Pfam" id="PF00986">
    <property type="entry name" value="DNA_gyraseB_C"/>
    <property type="match status" value="1"/>
</dbReference>
<keyword evidence="5 10" id="KW-0067">ATP-binding</keyword>
<dbReference type="RefSeq" id="WP_129720852.1">
    <property type="nucleotide sequence ID" value="NZ_CP140753.1"/>
</dbReference>
<dbReference type="InterPro" id="IPR013760">
    <property type="entry name" value="Topo_IIA-like_dom_sf"/>
</dbReference>